<dbReference type="EMBL" id="AP025592">
    <property type="protein sequence ID" value="BDG08707.1"/>
    <property type="molecule type" value="Genomic_DNA"/>
</dbReference>
<name>A0ABN6N9R9_9BACT</name>
<evidence type="ECO:0000313" key="3">
    <source>
        <dbReference type="Proteomes" id="UP001162734"/>
    </source>
</evidence>
<organism evidence="2 3">
    <name type="scientific">Anaeromyxobacter paludicola</name>
    <dbReference type="NCBI Taxonomy" id="2918171"/>
    <lineage>
        <taxon>Bacteria</taxon>
        <taxon>Pseudomonadati</taxon>
        <taxon>Myxococcota</taxon>
        <taxon>Myxococcia</taxon>
        <taxon>Myxococcales</taxon>
        <taxon>Cystobacterineae</taxon>
        <taxon>Anaeromyxobacteraceae</taxon>
        <taxon>Anaeromyxobacter</taxon>
    </lineage>
</organism>
<dbReference type="InterPro" id="IPR030395">
    <property type="entry name" value="GP_PDE_dom"/>
</dbReference>
<sequence>MKPYLDLPGPWLVAHRGGSRLAPENTLAAFDVAARLGADAFELDVRLTREGALVVFHDEDTRRVTGAPGRVRDRSLAALKALDAGFAFTPDGGRTFPFRGRGVAVPTLREVLDAHPATRVNVEVKDVEPEAAEALVRVVREAGAVERVCLGSFDDAQGERIRALLPQACHFIPEQAGTAHVLASRCGADPASCPAGWDVADLPLRTESGIEVADATTVAWFHARGLAVFVWTVDEEADMRAVLAAGADGVMTDRPDLLARVLGR</sequence>
<dbReference type="InterPro" id="IPR017946">
    <property type="entry name" value="PLC-like_Pdiesterase_TIM-brl"/>
</dbReference>
<keyword evidence="3" id="KW-1185">Reference proteome</keyword>
<dbReference type="SUPFAM" id="SSF51695">
    <property type="entry name" value="PLC-like phosphodiesterases"/>
    <property type="match status" value="1"/>
</dbReference>
<dbReference type="Gene3D" id="3.20.20.190">
    <property type="entry name" value="Phosphatidylinositol (PI) phosphodiesterase"/>
    <property type="match status" value="1"/>
</dbReference>
<dbReference type="PANTHER" id="PTHR46211">
    <property type="entry name" value="GLYCEROPHOSPHORYL DIESTER PHOSPHODIESTERASE"/>
    <property type="match status" value="1"/>
</dbReference>
<dbReference type="PROSITE" id="PS51704">
    <property type="entry name" value="GP_PDE"/>
    <property type="match status" value="1"/>
</dbReference>
<accession>A0ABN6N9R9</accession>
<gene>
    <name evidence="2" type="ORF">AMPC_18200</name>
</gene>
<proteinExistence type="predicted"/>
<dbReference type="Proteomes" id="UP001162734">
    <property type="component" value="Chromosome"/>
</dbReference>
<reference evidence="3" key="1">
    <citation type="journal article" date="2022" name="Int. J. Syst. Evol. Microbiol.">
        <title>Anaeromyxobacter oryzae sp. nov., Anaeromyxobacter diazotrophicus sp. nov. and Anaeromyxobacter paludicola sp. nov., isolated from paddy soils.</title>
        <authorList>
            <person name="Itoh H."/>
            <person name="Xu Z."/>
            <person name="Mise K."/>
            <person name="Masuda Y."/>
            <person name="Ushijima N."/>
            <person name="Hayakawa C."/>
            <person name="Shiratori Y."/>
            <person name="Senoo K."/>
        </authorList>
    </citation>
    <scope>NUCLEOTIDE SEQUENCE [LARGE SCALE GENOMIC DNA]</scope>
    <source>
        <strain evidence="3">Red630</strain>
    </source>
</reference>
<protein>
    <submittedName>
        <fullName evidence="2">Glycerophosphoryl diester phosphodiesterase</fullName>
    </submittedName>
</protein>
<evidence type="ECO:0000259" key="1">
    <source>
        <dbReference type="PROSITE" id="PS51704"/>
    </source>
</evidence>
<dbReference type="PANTHER" id="PTHR46211:SF14">
    <property type="entry name" value="GLYCEROPHOSPHODIESTER PHOSPHODIESTERASE"/>
    <property type="match status" value="1"/>
</dbReference>
<dbReference type="Pfam" id="PF03009">
    <property type="entry name" value="GDPD"/>
    <property type="match status" value="1"/>
</dbReference>
<evidence type="ECO:0000313" key="2">
    <source>
        <dbReference type="EMBL" id="BDG08707.1"/>
    </source>
</evidence>
<dbReference type="CDD" id="cd08561">
    <property type="entry name" value="GDPD_cytoplasmic_ScUgpQ2_like"/>
    <property type="match status" value="1"/>
</dbReference>
<dbReference type="RefSeq" id="WP_248345908.1">
    <property type="nucleotide sequence ID" value="NZ_AP025592.1"/>
</dbReference>
<feature type="domain" description="GP-PDE" evidence="1">
    <location>
        <begin position="10"/>
        <end position="262"/>
    </location>
</feature>